<reference evidence="2 3" key="1">
    <citation type="journal article" date="2019" name="Int. J. Syst. Evol. Microbiol.">
        <title>The Global Catalogue of Microorganisms (GCM) 10K type strain sequencing project: providing services to taxonomists for standard genome sequencing and annotation.</title>
        <authorList>
            <consortium name="The Broad Institute Genomics Platform"/>
            <consortium name="The Broad Institute Genome Sequencing Center for Infectious Disease"/>
            <person name="Wu L."/>
            <person name="Ma J."/>
        </authorList>
    </citation>
    <scope>NUCLEOTIDE SEQUENCE [LARGE SCALE GENOMIC DNA]</scope>
    <source>
        <strain evidence="2 3">JCM 14560</strain>
    </source>
</reference>
<proteinExistence type="predicted"/>
<evidence type="ECO:0000313" key="2">
    <source>
        <dbReference type="EMBL" id="GAA2143303.1"/>
    </source>
</evidence>
<dbReference type="Pfam" id="PF00144">
    <property type="entry name" value="Beta-lactamase"/>
    <property type="match status" value="1"/>
</dbReference>
<dbReference type="Gene3D" id="3.40.710.10">
    <property type="entry name" value="DD-peptidase/beta-lactamase superfamily"/>
    <property type="match status" value="1"/>
</dbReference>
<dbReference type="EMBL" id="BAAANT010000014">
    <property type="protein sequence ID" value="GAA2143303.1"/>
    <property type="molecule type" value="Genomic_DNA"/>
</dbReference>
<evidence type="ECO:0000259" key="1">
    <source>
        <dbReference type="Pfam" id="PF00144"/>
    </source>
</evidence>
<dbReference type="PANTHER" id="PTHR43283:SF3">
    <property type="entry name" value="BETA-LACTAMASE FAMILY PROTEIN (AFU_ORTHOLOGUE AFUA_5G07500)"/>
    <property type="match status" value="1"/>
</dbReference>
<dbReference type="RefSeq" id="WP_344464882.1">
    <property type="nucleotide sequence ID" value="NZ_BAAANT010000014.1"/>
</dbReference>
<evidence type="ECO:0000313" key="3">
    <source>
        <dbReference type="Proteomes" id="UP001422759"/>
    </source>
</evidence>
<name>A0ABN2ZJQ2_9ACTN</name>
<dbReference type="PANTHER" id="PTHR43283">
    <property type="entry name" value="BETA-LACTAMASE-RELATED"/>
    <property type="match status" value="1"/>
</dbReference>
<sequence>MTSVDWERLLAVVSGQVEAGAVPGAVLGLSCGGRTRIAGLGTRAVGDVAPMPRDAVVRISSLTKPLAAALTLVLAEDGTLALDAPIERWLPELGGRRVLRRLDGPVDDTVPAGRPITVDDLLTMRMGFGFVFDRPCPVADRAAAAGLGLGPPDPSVPIGPDEWVARFAELPLMHQPGADWRYEFGFGVLGVLLARAGGRPLDRLLGERLLGPLGMGDTGFQVPAGARSRLVPCYTAGADGLAVFDSAQDSRWNHRPAFPDARGGLVSTASDYLRFARMLLGGGGLDGVRVLSPEAVALMTGDRLGAERAGSESAEAFLEDGAGWGYGVEVLAPGGRSGAGTARYGWGGGLGTTWYSYPELDTAAVLLTQCLPPPEPLVTAFWSALTAMIGA</sequence>
<organism evidence="2 3">
    <name type="scientific">Kitasatospora kazusensis</name>
    <dbReference type="NCBI Taxonomy" id="407974"/>
    <lineage>
        <taxon>Bacteria</taxon>
        <taxon>Bacillati</taxon>
        <taxon>Actinomycetota</taxon>
        <taxon>Actinomycetes</taxon>
        <taxon>Kitasatosporales</taxon>
        <taxon>Streptomycetaceae</taxon>
        <taxon>Kitasatospora</taxon>
    </lineage>
</organism>
<dbReference type="SUPFAM" id="SSF56601">
    <property type="entry name" value="beta-lactamase/transpeptidase-like"/>
    <property type="match status" value="1"/>
</dbReference>
<comment type="caution">
    <text evidence="2">The sequence shown here is derived from an EMBL/GenBank/DDBJ whole genome shotgun (WGS) entry which is preliminary data.</text>
</comment>
<dbReference type="InterPro" id="IPR001466">
    <property type="entry name" value="Beta-lactam-related"/>
</dbReference>
<accession>A0ABN2ZJQ2</accession>
<dbReference type="InterPro" id="IPR050789">
    <property type="entry name" value="Diverse_Enzym_Activities"/>
</dbReference>
<dbReference type="Proteomes" id="UP001422759">
    <property type="component" value="Unassembled WGS sequence"/>
</dbReference>
<protein>
    <submittedName>
        <fullName evidence="2">Serine hydrolase</fullName>
    </submittedName>
</protein>
<keyword evidence="3" id="KW-1185">Reference proteome</keyword>
<dbReference type="InterPro" id="IPR012338">
    <property type="entry name" value="Beta-lactam/transpept-like"/>
</dbReference>
<dbReference type="GO" id="GO:0016787">
    <property type="term" value="F:hydrolase activity"/>
    <property type="evidence" value="ECO:0007669"/>
    <property type="project" value="UniProtKB-KW"/>
</dbReference>
<keyword evidence="2" id="KW-0378">Hydrolase</keyword>
<feature type="domain" description="Beta-lactamase-related" evidence="1">
    <location>
        <begin position="12"/>
        <end position="379"/>
    </location>
</feature>
<gene>
    <name evidence="2" type="ORF">GCM10009760_29490</name>
</gene>